<accession>A0A0A9GB81</accession>
<reference evidence="1" key="2">
    <citation type="journal article" date="2015" name="Data Brief">
        <title>Shoot transcriptome of the giant reed, Arundo donax.</title>
        <authorList>
            <person name="Barrero R.A."/>
            <person name="Guerrero F.D."/>
            <person name="Moolhuijzen P."/>
            <person name="Goolsby J.A."/>
            <person name="Tidwell J."/>
            <person name="Bellgard S.E."/>
            <person name="Bellgard M.I."/>
        </authorList>
    </citation>
    <scope>NUCLEOTIDE SEQUENCE</scope>
    <source>
        <tissue evidence="1">Shoot tissue taken approximately 20 cm above the soil surface</tissue>
    </source>
</reference>
<dbReference type="AlphaFoldDB" id="A0A0A9GB81"/>
<name>A0A0A9GB81_ARUDO</name>
<evidence type="ECO:0000313" key="1">
    <source>
        <dbReference type="EMBL" id="JAE21737.1"/>
    </source>
</evidence>
<dbReference type="EMBL" id="GBRH01176159">
    <property type="protein sequence ID" value="JAE21737.1"/>
    <property type="molecule type" value="Transcribed_RNA"/>
</dbReference>
<sequence length="112" mass="12618">MASLVAVPRDWRGGEHATVFAAAASPNWRRLSSDDVMAIYGCPTRHDSGSRAGFSGQVRKFGGWSRQCWQPLLSVATIVWRRWWQAFGGMEATLGRRGNTRSRRPVTWLVQQ</sequence>
<organism evidence="1">
    <name type="scientific">Arundo donax</name>
    <name type="common">Giant reed</name>
    <name type="synonym">Donax arundinaceus</name>
    <dbReference type="NCBI Taxonomy" id="35708"/>
    <lineage>
        <taxon>Eukaryota</taxon>
        <taxon>Viridiplantae</taxon>
        <taxon>Streptophyta</taxon>
        <taxon>Embryophyta</taxon>
        <taxon>Tracheophyta</taxon>
        <taxon>Spermatophyta</taxon>
        <taxon>Magnoliopsida</taxon>
        <taxon>Liliopsida</taxon>
        <taxon>Poales</taxon>
        <taxon>Poaceae</taxon>
        <taxon>PACMAD clade</taxon>
        <taxon>Arundinoideae</taxon>
        <taxon>Arundineae</taxon>
        <taxon>Arundo</taxon>
    </lineage>
</organism>
<reference evidence="1" key="1">
    <citation type="submission" date="2014-09" db="EMBL/GenBank/DDBJ databases">
        <authorList>
            <person name="Magalhaes I.L.F."/>
            <person name="Oliveira U."/>
            <person name="Santos F.R."/>
            <person name="Vidigal T.H.D.A."/>
            <person name="Brescovit A.D."/>
            <person name="Santos A.J."/>
        </authorList>
    </citation>
    <scope>NUCLEOTIDE SEQUENCE</scope>
    <source>
        <tissue evidence="1">Shoot tissue taken approximately 20 cm above the soil surface</tissue>
    </source>
</reference>
<protein>
    <submittedName>
        <fullName evidence="1">Uncharacterized protein</fullName>
    </submittedName>
</protein>
<proteinExistence type="predicted"/>